<evidence type="ECO:0008006" key="4">
    <source>
        <dbReference type="Google" id="ProtNLM"/>
    </source>
</evidence>
<dbReference type="EMBL" id="JAMPKM010000006">
    <property type="protein sequence ID" value="MEP0817754.1"/>
    <property type="molecule type" value="Genomic_DNA"/>
</dbReference>
<organism evidence="2 3">
    <name type="scientific">Trichocoleus desertorum GB2-A4</name>
    <dbReference type="NCBI Taxonomy" id="2933944"/>
    <lineage>
        <taxon>Bacteria</taxon>
        <taxon>Bacillati</taxon>
        <taxon>Cyanobacteriota</taxon>
        <taxon>Cyanophyceae</taxon>
        <taxon>Leptolyngbyales</taxon>
        <taxon>Trichocoleusaceae</taxon>
        <taxon>Trichocoleus</taxon>
    </lineage>
</organism>
<accession>A0ABV0J7J0</accession>
<evidence type="ECO:0000313" key="2">
    <source>
        <dbReference type="EMBL" id="MEP0817754.1"/>
    </source>
</evidence>
<name>A0ABV0J7J0_9CYAN</name>
<dbReference type="InterPro" id="IPR054663">
    <property type="entry name" value="FraC"/>
</dbReference>
<keyword evidence="1" id="KW-0812">Transmembrane</keyword>
<dbReference type="RefSeq" id="WP_190434462.1">
    <property type="nucleotide sequence ID" value="NZ_JAMPKM010000006.1"/>
</dbReference>
<proteinExistence type="predicted"/>
<reference evidence="2 3" key="1">
    <citation type="submission" date="2022-04" db="EMBL/GenBank/DDBJ databases">
        <title>Positive selection, recombination, and allopatry shape intraspecific diversity of widespread and dominant cyanobacteria.</title>
        <authorList>
            <person name="Wei J."/>
            <person name="Shu W."/>
            <person name="Hu C."/>
        </authorList>
    </citation>
    <scope>NUCLEOTIDE SEQUENCE [LARGE SCALE GENOMIC DNA]</scope>
    <source>
        <strain evidence="2 3">GB2-A4</strain>
    </source>
</reference>
<comment type="caution">
    <text evidence="2">The sequence shown here is derived from an EMBL/GenBank/DDBJ whole genome shotgun (WGS) entry which is preliminary data.</text>
</comment>
<keyword evidence="3" id="KW-1185">Reference proteome</keyword>
<keyword evidence="1" id="KW-1133">Transmembrane helix</keyword>
<keyword evidence="1" id="KW-0472">Membrane</keyword>
<dbReference type="NCBIfam" id="NF045624">
    <property type="entry name" value="filament_FraC"/>
    <property type="match status" value="1"/>
</dbReference>
<dbReference type="Pfam" id="PF24301">
    <property type="entry name" value="FraC"/>
    <property type="match status" value="1"/>
</dbReference>
<protein>
    <recommendedName>
        <fullName evidence="4">Filament integrity protein fraC</fullName>
    </recommendedName>
</protein>
<feature type="transmembrane region" description="Helical" evidence="1">
    <location>
        <begin position="90"/>
        <end position="113"/>
    </location>
</feature>
<dbReference type="Proteomes" id="UP001464891">
    <property type="component" value="Unassembled WGS sequence"/>
</dbReference>
<gene>
    <name evidence="2" type="ORF">NC998_11685</name>
</gene>
<sequence>MFSFVLPLRAILFQLLFLFIAIAIESVVLQERLKLSRRISLEYSASINLLSTAIGWLFFFTLEPALPLDWKGPLMSYILFNARSTNTNTLLIMVGLFTFFGTFIVELQGLELLEILLQRNKKEEVSTQKILRSRDKLQRRELSLAATNRATTILLANACSYSVILLILLARAFDLSFKANGQS</sequence>
<evidence type="ECO:0000313" key="3">
    <source>
        <dbReference type="Proteomes" id="UP001464891"/>
    </source>
</evidence>
<feature type="transmembrane region" description="Helical" evidence="1">
    <location>
        <begin position="153"/>
        <end position="173"/>
    </location>
</feature>
<feature type="transmembrane region" description="Helical" evidence="1">
    <location>
        <begin position="6"/>
        <end position="29"/>
    </location>
</feature>
<evidence type="ECO:0000256" key="1">
    <source>
        <dbReference type="SAM" id="Phobius"/>
    </source>
</evidence>
<feature type="transmembrane region" description="Helical" evidence="1">
    <location>
        <begin position="41"/>
        <end position="62"/>
    </location>
</feature>